<dbReference type="EMBL" id="CM055099">
    <property type="protein sequence ID" value="KAJ7546567.1"/>
    <property type="molecule type" value="Genomic_DNA"/>
</dbReference>
<organism evidence="1 2">
    <name type="scientific">Diphasiastrum complanatum</name>
    <name type="common">Issler's clubmoss</name>
    <name type="synonym">Lycopodium complanatum</name>
    <dbReference type="NCBI Taxonomy" id="34168"/>
    <lineage>
        <taxon>Eukaryota</taxon>
        <taxon>Viridiplantae</taxon>
        <taxon>Streptophyta</taxon>
        <taxon>Embryophyta</taxon>
        <taxon>Tracheophyta</taxon>
        <taxon>Lycopodiopsida</taxon>
        <taxon>Lycopodiales</taxon>
        <taxon>Lycopodiaceae</taxon>
        <taxon>Lycopodioideae</taxon>
        <taxon>Diphasiastrum</taxon>
    </lineage>
</organism>
<accession>A0ACC2CX51</accession>
<evidence type="ECO:0000313" key="2">
    <source>
        <dbReference type="Proteomes" id="UP001162992"/>
    </source>
</evidence>
<evidence type="ECO:0000313" key="1">
    <source>
        <dbReference type="EMBL" id="KAJ7546567.1"/>
    </source>
</evidence>
<reference evidence="2" key="1">
    <citation type="journal article" date="2024" name="Proc. Natl. Acad. Sci. U.S.A.">
        <title>Extraordinary preservation of gene collinearity over three hundred million years revealed in homosporous lycophytes.</title>
        <authorList>
            <person name="Li C."/>
            <person name="Wickell D."/>
            <person name="Kuo L.Y."/>
            <person name="Chen X."/>
            <person name="Nie B."/>
            <person name="Liao X."/>
            <person name="Peng D."/>
            <person name="Ji J."/>
            <person name="Jenkins J."/>
            <person name="Williams M."/>
            <person name="Shu S."/>
            <person name="Plott C."/>
            <person name="Barry K."/>
            <person name="Rajasekar S."/>
            <person name="Grimwood J."/>
            <person name="Han X."/>
            <person name="Sun S."/>
            <person name="Hou Z."/>
            <person name="He W."/>
            <person name="Dai G."/>
            <person name="Sun C."/>
            <person name="Schmutz J."/>
            <person name="Leebens-Mack J.H."/>
            <person name="Li F.W."/>
            <person name="Wang L."/>
        </authorList>
    </citation>
    <scope>NUCLEOTIDE SEQUENCE [LARGE SCALE GENOMIC DNA]</scope>
    <source>
        <strain evidence="2">cv. PW_Plant_1</strain>
    </source>
</reference>
<name>A0ACC2CX51_DIPCM</name>
<keyword evidence="2" id="KW-1185">Reference proteome</keyword>
<gene>
    <name evidence="1" type="ORF">O6H91_08G044700</name>
</gene>
<protein>
    <submittedName>
        <fullName evidence="1">Uncharacterized protein</fullName>
    </submittedName>
</protein>
<comment type="caution">
    <text evidence="1">The sequence shown here is derived from an EMBL/GenBank/DDBJ whole genome shotgun (WGS) entry which is preliminary data.</text>
</comment>
<sequence length="753" mass="84990">MDSAFEVAVYIHRFHNLDLFQQGWYKLKVTSRWEGSEGAGVPSRVVQYEAPDATAESIASIWQIDDADHSFCSRPFRIKYARQDVYLAVMVSFHLSFKSIQSILKSSIVVSFELLFAPLDGILLVNQSELEMASVASHEFRIPYAALLGSHTYSPVHFDSWHMVLVDVTIHTVLMSVYQPSSLQNESFSIVRLTDAWDYCSDSVSDHLDASAGYTSPNMILTRPEQSVPSSEEQSGLCKLLQSARTALITHLDAFVSAIQKQNDDAEYPILDSSLTASEVIENGSKLSEFLSQRGGRSQTSAALLNDSDLCKALGSELSSLWILFLNFHRSNRESVLKYLCTFWTERRGSECSPWVVCSRMTSPEVHLSRTVPAWQWQVASKAMSRKGYEEPATSSAAHAESHRKSLGAERIKSDFLQDMHLFGCPLQQPIIFAEQYSSQAQTSNLFAESVATANDTSGQDMKLESEVHESTTTELRIVIFVHGFQGHHLDLRLVRNQWLLMDPDAEVLMSESNEDQTLCDFRELGQRLADEVVSFLKHRLSKALRRGTFNNCKLSFVGHSIGNIIIRAALTEPIMKPFLQFAYTFLSISGPHLGYLYSSNSLFNSGLWVLKKLKASLCMHQLTFTDQPNIENCYIFKLSQENTFSHFQHVVLVSSPQDRYVPYHSARIEICQAAVRDSKKGASYAKMLQSCTEQLTCPANVDRTFIRCDVNFDLSLQGRSLNNFIGRTAHIEFLETDAFVKFIFWTYPECFS</sequence>
<dbReference type="Proteomes" id="UP001162992">
    <property type="component" value="Chromosome 8"/>
</dbReference>
<proteinExistence type="predicted"/>